<name>A0A1H2IQJ4_9ACTN</name>
<reference evidence="3" key="1">
    <citation type="submission" date="2016-10" db="EMBL/GenBank/DDBJ databases">
        <authorList>
            <person name="Varghese N."/>
            <person name="Submissions S."/>
        </authorList>
    </citation>
    <scope>NUCLEOTIDE SEQUENCE [LARGE SCALE GENOMIC DNA]</scope>
    <source>
        <strain evidence="3">DSM 45079</strain>
    </source>
</reference>
<evidence type="ECO:0008006" key="4">
    <source>
        <dbReference type="Google" id="ProtNLM"/>
    </source>
</evidence>
<proteinExistence type="predicted"/>
<dbReference type="Gene3D" id="2.130.10.10">
    <property type="entry name" value="YVTN repeat-like/Quinoprotein amine dehydrogenase"/>
    <property type="match status" value="1"/>
</dbReference>
<keyword evidence="3" id="KW-1185">Reference proteome</keyword>
<dbReference type="EMBL" id="LT629791">
    <property type="protein sequence ID" value="SDU46450.1"/>
    <property type="molecule type" value="Genomic_DNA"/>
</dbReference>
<keyword evidence="1" id="KW-0732">Signal</keyword>
<dbReference type="Gene3D" id="2.120.10.30">
    <property type="entry name" value="TolB, C-terminal domain"/>
    <property type="match status" value="1"/>
</dbReference>
<organism evidence="2 3">
    <name type="scientific">Jiangella alkaliphila</name>
    <dbReference type="NCBI Taxonomy" id="419479"/>
    <lineage>
        <taxon>Bacteria</taxon>
        <taxon>Bacillati</taxon>
        <taxon>Actinomycetota</taxon>
        <taxon>Actinomycetes</taxon>
        <taxon>Jiangellales</taxon>
        <taxon>Jiangellaceae</taxon>
        <taxon>Jiangella</taxon>
    </lineage>
</organism>
<dbReference type="OrthoDB" id="134501at2"/>
<protein>
    <recommendedName>
        <fullName evidence="4">WD40-like Beta Propeller Repeat</fullName>
    </recommendedName>
</protein>
<gene>
    <name evidence="2" type="ORF">SAMN04488563_1929</name>
</gene>
<evidence type="ECO:0000313" key="3">
    <source>
        <dbReference type="Proteomes" id="UP000182977"/>
    </source>
</evidence>
<accession>A0A1H2IQJ4</accession>
<dbReference type="STRING" id="419479.SAMN04488563_1929"/>
<evidence type="ECO:0000313" key="2">
    <source>
        <dbReference type="EMBL" id="SDU46450.1"/>
    </source>
</evidence>
<dbReference type="SUPFAM" id="SSF50969">
    <property type="entry name" value="YVTN repeat-like/Quinoprotein amine dehydrogenase"/>
    <property type="match status" value="1"/>
</dbReference>
<dbReference type="RefSeq" id="WP_152690875.1">
    <property type="nucleotide sequence ID" value="NZ_LBMC01000019.1"/>
</dbReference>
<dbReference type="Proteomes" id="UP000182977">
    <property type="component" value="Chromosome I"/>
</dbReference>
<dbReference type="AlphaFoldDB" id="A0A1H2IQJ4"/>
<dbReference type="InterPro" id="IPR015943">
    <property type="entry name" value="WD40/YVTN_repeat-like_dom_sf"/>
</dbReference>
<dbReference type="InterPro" id="IPR011044">
    <property type="entry name" value="Quino_amine_DH_bsu"/>
</dbReference>
<feature type="signal peptide" evidence="1">
    <location>
        <begin position="1"/>
        <end position="27"/>
    </location>
</feature>
<dbReference type="InterPro" id="IPR011042">
    <property type="entry name" value="6-blade_b-propeller_TolB-like"/>
</dbReference>
<sequence>MTIRRRLMPLLVAAAVALTGQAAPAVAATPAEAWTAPGQSWALFSDDGTLVLSAGNTSAGGRVELRQASTGAVVRTLTSPLKVNAVALSADNQTIAVTVNDTSSGLPVRTIRLYRASTGALLRSIPTSAGRELDGLHFAPDGRTIAAMDARSYERGGQVHVHRVSDGVRVRLLSVPATTAGVRFSPDGRYLAANDRVVTGGRAVPAVRVFRTDTWASTLTLADGDLLIRWTPDSTGLWTKRILPGVPTGLRLVSVPSGAVQRSLDLDLYDGVSDVTDDGALALTNRLVAPRRTLTFTSTLTGADVATYDFGQDVFPGDVSPDGSLFTYARTTAPSAFDVHVAHSPGH</sequence>
<evidence type="ECO:0000256" key="1">
    <source>
        <dbReference type="SAM" id="SignalP"/>
    </source>
</evidence>
<feature type="chain" id="PRO_5009276855" description="WD40-like Beta Propeller Repeat" evidence="1">
    <location>
        <begin position="28"/>
        <end position="347"/>
    </location>
</feature>